<evidence type="ECO:0000256" key="1">
    <source>
        <dbReference type="ARBA" id="ARBA00023157"/>
    </source>
</evidence>
<feature type="chain" id="PRO_5046928531" evidence="3">
    <location>
        <begin position="27"/>
        <end position="261"/>
    </location>
</feature>
<dbReference type="InterPro" id="IPR009003">
    <property type="entry name" value="Peptidase_S1_PA"/>
</dbReference>
<dbReference type="SUPFAM" id="SSF50494">
    <property type="entry name" value="Trypsin-like serine proteases"/>
    <property type="match status" value="1"/>
</dbReference>
<evidence type="ECO:0000313" key="5">
    <source>
        <dbReference type="EMBL" id="GID99448.1"/>
    </source>
</evidence>
<dbReference type="PROSITE" id="PS00134">
    <property type="entry name" value="TRYPSIN_HIS"/>
    <property type="match status" value="1"/>
</dbReference>
<protein>
    <submittedName>
        <fullName evidence="5">Trypsin</fullName>
    </submittedName>
</protein>
<dbReference type="PROSITE" id="PS50240">
    <property type="entry name" value="TRYPSIN_DOM"/>
    <property type="match status" value="1"/>
</dbReference>
<evidence type="ECO:0000256" key="3">
    <source>
        <dbReference type="SAM" id="SignalP"/>
    </source>
</evidence>
<evidence type="ECO:0000313" key="6">
    <source>
        <dbReference type="Proteomes" id="UP000637628"/>
    </source>
</evidence>
<dbReference type="PRINTS" id="PR00722">
    <property type="entry name" value="CHYMOTRYPSIN"/>
</dbReference>
<name>A0ABQ3YPD1_9ACTN</name>
<dbReference type="InterPro" id="IPR043504">
    <property type="entry name" value="Peptidase_S1_PA_chymotrypsin"/>
</dbReference>
<feature type="domain" description="Peptidase S1" evidence="4">
    <location>
        <begin position="36"/>
        <end position="258"/>
    </location>
</feature>
<proteinExistence type="predicted"/>
<accession>A0ABQ3YPD1</accession>
<keyword evidence="2" id="KW-0378">Hydrolase</keyword>
<dbReference type="Proteomes" id="UP000637628">
    <property type="component" value="Unassembled WGS sequence"/>
</dbReference>
<dbReference type="InterPro" id="IPR001314">
    <property type="entry name" value="Peptidase_S1A"/>
</dbReference>
<evidence type="ECO:0000259" key="4">
    <source>
        <dbReference type="PROSITE" id="PS50240"/>
    </source>
</evidence>
<keyword evidence="1" id="KW-1015">Disulfide bond</keyword>
<dbReference type="PROSITE" id="PS00135">
    <property type="entry name" value="TRYPSIN_SER"/>
    <property type="match status" value="1"/>
</dbReference>
<comment type="caution">
    <text evidence="5">The sequence shown here is derived from an EMBL/GenBank/DDBJ whole genome shotgun (WGS) entry which is preliminary data.</text>
</comment>
<dbReference type="InterPro" id="IPR001254">
    <property type="entry name" value="Trypsin_dom"/>
</dbReference>
<dbReference type="CDD" id="cd00190">
    <property type="entry name" value="Tryp_SPc"/>
    <property type="match status" value="1"/>
</dbReference>
<sequence length="261" mass="27767">MRNVTSRLLIGAAVAALAAVGGVAYAAVGPRPITEVVGGVPAPEGKFPWMVRLSMGCGGVLTAPRVVLTAGHCVDGTGETDTIKVIAGTIDLKSPKALSAHSVKVYRAPGFRDETRGDDWAVIRLDHPLDLPVLPLTKTDDDRGDFVVMGWGQTREDSMKQERRLHYATVPTVPDDKCAKEYKKAGVKLVAKESICAGTKTVDTCQGDSGGPMVTRDAHGDWVQVGIVSWGLGCARDGYPGVYTQISAFRTDIRKATSKFS</sequence>
<dbReference type="PANTHER" id="PTHR24252:SF7">
    <property type="entry name" value="HYALIN"/>
    <property type="match status" value="1"/>
</dbReference>
<keyword evidence="2" id="KW-0720">Serine protease</keyword>
<evidence type="ECO:0000256" key="2">
    <source>
        <dbReference type="RuleBase" id="RU363034"/>
    </source>
</evidence>
<dbReference type="Pfam" id="PF00089">
    <property type="entry name" value="Trypsin"/>
    <property type="match status" value="1"/>
</dbReference>
<feature type="signal peptide" evidence="3">
    <location>
        <begin position="1"/>
        <end position="26"/>
    </location>
</feature>
<reference evidence="5 6" key="1">
    <citation type="submission" date="2021-01" db="EMBL/GenBank/DDBJ databases">
        <title>Whole genome shotgun sequence of Actinoplanes durhamensis NBRC 14914.</title>
        <authorList>
            <person name="Komaki H."/>
            <person name="Tamura T."/>
        </authorList>
    </citation>
    <scope>NUCLEOTIDE SEQUENCE [LARGE SCALE GENOMIC DNA]</scope>
    <source>
        <strain evidence="5 6">NBRC 14914</strain>
    </source>
</reference>
<organism evidence="5 6">
    <name type="scientific">Paractinoplanes durhamensis</name>
    <dbReference type="NCBI Taxonomy" id="113563"/>
    <lineage>
        <taxon>Bacteria</taxon>
        <taxon>Bacillati</taxon>
        <taxon>Actinomycetota</taxon>
        <taxon>Actinomycetes</taxon>
        <taxon>Micromonosporales</taxon>
        <taxon>Micromonosporaceae</taxon>
        <taxon>Paractinoplanes</taxon>
    </lineage>
</organism>
<dbReference type="Gene3D" id="2.40.10.10">
    <property type="entry name" value="Trypsin-like serine proteases"/>
    <property type="match status" value="2"/>
</dbReference>
<keyword evidence="3" id="KW-0732">Signal</keyword>
<dbReference type="EMBL" id="BOML01000006">
    <property type="protein sequence ID" value="GID99448.1"/>
    <property type="molecule type" value="Genomic_DNA"/>
</dbReference>
<keyword evidence="6" id="KW-1185">Reference proteome</keyword>
<dbReference type="InterPro" id="IPR033116">
    <property type="entry name" value="TRYPSIN_SER"/>
</dbReference>
<dbReference type="PANTHER" id="PTHR24252">
    <property type="entry name" value="ACROSIN-RELATED"/>
    <property type="match status" value="1"/>
</dbReference>
<dbReference type="SMART" id="SM00020">
    <property type="entry name" value="Tryp_SPc"/>
    <property type="match status" value="1"/>
</dbReference>
<keyword evidence="2" id="KW-0645">Protease</keyword>
<dbReference type="InterPro" id="IPR018114">
    <property type="entry name" value="TRYPSIN_HIS"/>
</dbReference>
<gene>
    <name evidence="5" type="ORF">Adu01nite_07990</name>
</gene>